<evidence type="ECO:0000313" key="2">
    <source>
        <dbReference type="Proteomes" id="UP000824681"/>
    </source>
</evidence>
<organism evidence="1 2">
    <name type="scientific">Nonomuraea coxensis DSM 45129</name>
    <dbReference type="NCBI Taxonomy" id="1122611"/>
    <lineage>
        <taxon>Bacteria</taxon>
        <taxon>Bacillati</taxon>
        <taxon>Actinomycetota</taxon>
        <taxon>Actinomycetes</taxon>
        <taxon>Streptosporangiales</taxon>
        <taxon>Streptosporangiaceae</taxon>
        <taxon>Nonomuraea</taxon>
    </lineage>
</organism>
<evidence type="ECO:0000313" key="1">
    <source>
        <dbReference type="EMBL" id="QYC45624.1"/>
    </source>
</evidence>
<gene>
    <name evidence="1" type="ORF">Nocox_40405</name>
</gene>
<sequence length="207" mass="22818">MHDQPVHDQWEFLRGAGLGRGFTGIWVESGDADGVAALLGADLTSSQDCDLTTAMAHYRPMAFTERIWTGAHSGGWTHALTISGPPPVTTGLEEAGLRFLQIRTVDSHVHDLLYSDGVTTGWATQRWYGEVVVDPGSMLEPYLQEVGRPEMPAAVHSKSWVSEPEHHGRVCLEIYLFLAGRMSGRFIDRAWSDEKRALYTVPLPAGM</sequence>
<protein>
    <submittedName>
        <fullName evidence="1">Uncharacterized protein</fullName>
    </submittedName>
</protein>
<name>A0ABX8UGD7_9ACTN</name>
<dbReference type="EMBL" id="CP068985">
    <property type="protein sequence ID" value="QYC45624.1"/>
    <property type="molecule type" value="Genomic_DNA"/>
</dbReference>
<proteinExistence type="predicted"/>
<reference evidence="1 2" key="1">
    <citation type="journal article" date="2021" name="ACS Chem. Biol.">
        <title>Genomic-Led Discovery of a Novel Glycopeptide Antibiotic by Nonomuraea coxensis DSM 45129.</title>
        <authorList>
            <person name="Yushchuk O."/>
            <person name="Vior N.M."/>
            <person name="Andreo-Vidal A."/>
            <person name="Berini F."/>
            <person name="Ruckert C."/>
            <person name="Busche T."/>
            <person name="Binda E."/>
            <person name="Kalinowski J."/>
            <person name="Truman A.W."/>
            <person name="Marinelli F."/>
        </authorList>
    </citation>
    <scope>NUCLEOTIDE SEQUENCE [LARGE SCALE GENOMIC DNA]</scope>
    <source>
        <strain evidence="1 2">DSM 45129</strain>
    </source>
</reference>
<dbReference type="Proteomes" id="UP000824681">
    <property type="component" value="Chromosome"/>
</dbReference>
<keyword evidence="2" id="KW-1185">Reference proteome</keyword>
<accession>A0ABX8UGD7</accession>